<keyword evidence="5 7" id="KW-0472">Membrane</keyword>
<keyword evidence="3 7" id="KW-0812">Transmembrane</keyword>
<evidence type="ECO:0000256" key="3">
    <source>
        <dbReference type="ARBA" id="ARBA00022692"/>
    </source>
</evidence>
<dbReference type="InterPro" id="IPR007688">
    <property type="entry name" value="Conjugal_tfr_TrbL/VirB6"/>
</dbReference>
<evidence type="ECO:0000313" key="8">
    <source>
        <dbReference type="EMBL" id="KDA01491.1"/>
    </source>
</evidence>
<accession>A0A059G3W6</accession>
<dbReference type="PATRIC" id="fig|1280953.3.peg.3029"/>
<proteinExistence type="inferred from homology"/>
<organism evidence="8 9">
    <name type="scientific">Hyphomonas oceanitis SCH89</name>
    <dbReference type="NCBI Taxonomy" id="1280953"/>
    <lineage>
        <taxon>Bacteria</taxon>
        <taxon>Pseudomonadati</taxon>
        <taxon>Pseudomonadota</taxon>
        <taxon>Alphaproteobacteria</taxon>
        <taxon>Hyphomonadales</taxon>
        <taxon>Hyphomonadaceae</taxon>
        <taxon>Hyphomonas</taxon>
    </lineage>
</organism>
<evidence type="ECO:0000256" key="4">
    <source>
        <dbReference type="ARBA" id="ARBA00022989"/>
    </source>
</evidence>
<comment type="caution">
    <text evidence="8">The sequence shown here is derived from an EMBL/GenBank/DDBJ whole genome shotgun (WGS) entry which is preliminary data.</text>
</comment>
<evidence type="ECO:0000256" key="2">
    <source>
        <dbReference type="ARBA" id="ARBA00007802"/>
    </source>
</evidence>
<feature type="transmembrane region" description="Helical" evidence="7">
    <location>
        <begin position="31"/>
        <end position="53"/>
    </location>
</feature>
<protein>
    <submittedName>
        <fullName evidence="8">Conjugal transfer protein TrbL</fullName>
    </submittedName>
</protein>
<dbReference type="Proteomes" id="UP000024942">
    <property type="component" value="Unassembled WGS sequence"/>
</dbReference>
<feature type="transmembrane region" description="Helical" evidence="7">
    <location>
        <begin position="65"/>
        <end position="87"/>
    </location>
</feature>
<evidence type="ECO:0000256" key="5">
    <source>
        <dbReference type="ARBA" id="ARBA00023136"/>
    </source>
</evidence>
<comment type="similarity">
    <text evidence="2">Belongs to the TrbL/VirB6 family.</text>
</comment>
<dbReference type="GO" id="GO:0016020">
    <property type="term" value="C:membrane"/>
    <property type="evidence" value="ECO:0007669"/>
    <property type="project" value="UniProtKB-SubCell"/>
</dbReference>
<dbReference type="Pfam" id="PF04610">
    <property type="entry name" value="TrbL"/>
    <property type="match status" value="1"/>
</dbReference>
<comment type="subcellular location">
    <subcellularLocation>
        <location evidence="1">Membrane</location>
        <topology evidence="1">Multi-pass membrane protein</topology>
    </subcellularLocation>
</comment>
<feature type="transmembrane region" description="Helical" evidence="7">
    <location>
        <begin position="209"/>
        <end position="228"/>
    </location>
</feature>
<gene>
    <name evidence="8" type="ORF">HOC_15067</name>
</gene>
<dbReference type="EMBL" id="ARYL01000026">
    <property type="protein sequence ID" value="KDA01491.1"/>
    <property type="molecule type" value="Genomic_DNA"/>
</dbReference>
<evidence type="ECO:0000256" key="1">
    <source>
        <dbReference type="ARBA" id="ARBA00004141"/>
    </source>
</evidence>
<dbReference type="eggNOG" id="COG3846">
    <property type="taxonomic scope" value="Bacteria"/>
</dbReference>
<keyword evidence="4 7" id="KW-1133">Transmembrane helix</keyword>
<dbReference type="GO" id="GO:0030255">
    <property type="term" value="P:protein secretion by the type IV secretion system"/>
    <property type="evidence" value="ECO:0007669"/>
    <property type="project" value="InterPro"/>
</dbReference>
<dbReference type="NCBIfam" id="NF010449">
    <property type="entry name" value="PRK13875.1"/>
    <property type="match status" value="1"/>
</dbReference>
<keyword evidence="9" id="KW-1185">Reference proteome</keyword>
<dbReference type="InterPro" id="IPR014150">
    <property type="entry name" value="Conjugal_tfr_TrbL"/>
</dbReference>
<feature type="transmembrane region" description="Helical" evidence="7">
    <location>
        <begin position="169"/>
        <end position="188"/>
    </location>
</feature>
<feature type="transmembrane region" description="Helical" evidence="7">
    <location>
        <begin position="137"/>
        <end position="163"/>
    </location>
</feature>
<evidence type="ECO:0000313" key="9">
    <source>
        <dbReference type="Proteomes" id="UP000024942"/>
    </source>
</evidence>
<dbReference type="NCBIfam" id="TIGR02783">
    <property type="entry name" value="TrbL_P"/>
    <property type="match status" value="1"/>
</dbReference>
<name>A0A059G3W6_9PROT</name>
<reference evidence="8 9" key="1">
    <citation type="journal article" date="2014" name="Antonie Van Leeuwenhoek">
        <title>Hyphomonas beringensis sp. nov. and Hyphomonas chukchiensis sp. nov., isolated from surface seawater of the Bering Sea and Chukchi Sea.</title>
        <authorList>
            <person name="Li C."/>
            <person name="Lai Q."/>
            <person name="Li G."/>
            <person name="Dong C."/>
            <person name="Wang J."/>
            <person name="Liao Y."/>
            <person name="Shao Z."/>
        </authorList>
    </citation>
    <scope>NUCLEOTIDE SEQUENCE [LARGE SCALE GENOMIC DNA]</scope>
    <source>
        <strain evidence="8 9">SCH89</strain>
    </source>
</reference>
<feature type="transmembrane region" description="Helical" evidence="7">
    <location>
        <begin position="240"/>
        <end position="261"/>
    </location>
</feature>
<dbReference type="AlphaFoldDB" id="A0A059G3W6"/>
<evidence type="ECO:0000256" key="7">
    <source>
        <dbReference type="SAM" id="Phobius"/>
    </source>
</evidence>
<evidence type="ECO:0000256" key="6">
    <source>
        <dbReference type="SAM" id="MobiDB-lite"/>
    </source>
</evidence>
<feature type="region of interest" description="Disordered" evidence="6">
    <location>
        <begin position="381"/>
        <end position="444"/>
    </location>
</feature>
<dbReference type="STRING" id="1280953.HOC_15067"/>
<sequence length="444" mass="44643">MAMEDLNVIDRFVATFSAYIDSGFGLLQGDVAWLTSVLIAIDVTLAGLFWAMGPDTDVIGRFLKKVLYVGAFALILGNFALLADVVFRSFAQLGLNATGGTLTADDIVKPGFVAATGFDAAYPLLDEIRKLTGPIAFFENIVIIAVLFLAWLITLLAFFFLAIQLFVTIIEFKLTTLAGFVLIPFALWNKTSFLAEKVLGNVIASGIKLMVLAIIVGIGSTIFTSITSTFEPDNVTLEQAASVILGSLALLALGLFGPGIATGLVSGAPQLGAGTAVGTMAGVAAGTVAGGTVAKSAVSAVAGGGRSAVGAAASMAGGARTAYSLGAARSGKTGMGAAAAGARGVASAGVQTVASGAAGFAKRAFGNPGAKAQAGSRAAFAATGGTGAGPSEPPAANDRSAPDWASRIRRSQTTRDAGMMAASAVRDGDQPGGGTSVQLRSDED</sequence>